<dbReference type="InterPro" id="IPR048970">
    <property type="entry name" value="OB_Ssb-like"/>
</dbReference>
<dbReference type="RefSeq" id="XP_067924567.1">
    <property type="nucleotide sequence ID" value="XM_068063454.1"/>
</dbReference>
<evidence type="ECO:0000259" key="2">
    <source>
        <dbReference type="Pfam" id="PF21473"/>
    </source>
</evidence>
<dbReference type="InterPro" id="IPR012340">
    <property type="entry name" value="NA-bd_OB-fold"/>
</dbReference>
<evidence type="ECO:0000313" key="4">
    <source>
        <dbReference type="Proteomes" id="UP000221165"/>
    </source>
</evidence>
<dbReference type="Gene3D" id="2.40.50.140">
    <property type="entry name" value="Nucleic acid-binding proteins"/>
    <property type="match status" value="1"/>
</dbReference>
<sequence>MTLAVLLPKEEGVGFSLRKHSSSSSTGSGGSSPGDFKVAVDLSNEVSDGEWERVFRSRLFQDWLSSYARSDRMTLTRVSIHQIQYSAVHDKAKAKKNAPTTLDGDQEDTHAENDDANERNLPKIVSVDLTLEAKDKENKVYTGTIILRPLRRAVLVLLRNIETGTDTCCFVRKPNLTLGLTDNLELPEGDFDTSTGRFVGACAEALEKELGHPVYEKDLVNLTQVAFGNGGLFIGRGCSTQEEEEFGLKMKKKQQQQGEEEEAGCTTHKGKTSKKSNPPHGGSELNSSPHETKKMIDTEEDGQAAICHVESTRYDERVELYLYRANLSVEKMSSIEARIGRIRRRVGGGKPGAAVVVSSSSSTTNASSDTSSSSATKSEEQQAPGAKTMNDASCGEGEPIKLSLVQLGDAWSLTTNVPAVTAILLVHELRYHRLMPKYRHSLFDASSNKENGNGNSPGHTTHNSSGAGGPEGRSSGDSSQGGEGLVKSVAQFKHINELEPTSKGLNLRVKVVSPIVIDKERTFPSGRVSREGHVVVGDSQALITLKLVDSQLDLPDAEGSCLLIRNGLITMEEGHMKLLVDRWGKIT</sequence>
<accession>A0A2C6KR23</accession>
<proteinExistence type="predicted"/>
<feature type="compositionally biased region" description="Polar residues" evidence="1">
    <location>
        <begin position="445"/>
        <end position="465"/>
    </location>
</feature>
<dbReference type="PANTHER" id="PTHR31472">
    <property type="entry name" value="OS05G0244600 PROTEIN"/>
    <property type="match status" value="1"/>
</dbReference>
<comment type="caution">
    <text evidence="3">The sequence shown here is derived from an EMBL/GenBank/DDBJ whole genome shotgun (WGS) entry which is preliminary data.</text>
</comment>
<keyword evidence="4" id="KW-1185">Reference proteome</keyword>
<feature type="compositionally biased region" description="Basic and acidic residues" evidence="1">
    <location>
        <begin position="107"/>
        <end position="119"/>
    </location>
</feature>
<dbReference type="PANTHER" id="PTHR31472:SF5">
    <property type="entry name" value="OS05G0244600 PROTEIN"/>
    <property type="match status" value="1"/>
</dbReference>
<dbReference type="EMBL" id="MIGC01001426">
    <property type="protein sequence ID" value="PHJ22890.1"/>
    <property type="molecule type" value="Genomic_DNA"/>
</dbReference>
<dbReference type="Proteomes" id="UP000221165">
    <property type="component" value="Unassembled WGS sequence"/>
</dbReference>
<feature type="compositionally biased region" description="Low complexity" evidence="1">
    <location>
        <begin position="353"/>
        <end position="376"/>
    </location>
</feature>
<reference evidence="3 4" key="1">
    <citation type="journal article" date="2017" name="Int. J. Parasitol.">
        <title>The genome of the protozoan parasite Cystoisospora suis and a reverse vaccinology approach to identify vaccine candidates.</title>
        <authorList>
            <person name="Palmieri N."/>
            <person name="Shrestha A."/>
            <person name="Ruttkowski B."/>
            <person name="Beck T."/>
            <person name="Vogl C."/>
            <person name="Tomley F."/>
            <person name="Blake D.P."/>
            <person name="Joachim A."/>
        </authorList>
    </citation>
    <scope>NUCLEOTIDE SEQUENCE [LARGE SCALE GENOMIC DNA]</scope>
    <source>
        <strain evidence="3 4">Wien I</strain>
    </source>
</reference>
<name>A0A2C6KR23_9APIC</name>
<dbReference type="GeneID" id="94426665"/>
<feature type="domain" description="Single-stranded DNA binding protein Ssb-like OB fold" evidence="2">
    <location>
        <begin position="498"/>
        <end position="586"/>
    </location>
</feature>
<dbReference type="AlphaFoldDB" id="A0A2C6KR23"/>
<gene>
    <name evidence="3" type="ORF">CSUI_003256</name>
</gene>
<evidence type="ECO:0000256" key="1">
    <source>
        <dbReference type="SAM" id="MobiDB-lite"/>
    </source>
</evidence>
<dbReference type="Pfam" id="PF21473">
    <property type="entry name" value="OB_Ssb-like"/>
    <property type="match status" value="1"/>
</dbReference>
<evidence type="ECO:0000313" key="3">
    <source>
        <dbReference type="EMBL" id="PHJ22890.1"/>
    </source>
</evidence>
<feature type="region of interest" description="Disordered" evidence="1">
    <location>
        <begin position="445"/>
        <end position="483"/>
    </location>
</feature>
<protein>
    <submittedName>
        <fullName evidence="3">Nuclear factor nf7</fullName>
    </submittedName>
</protein>
<dbReference type="VEuPathDB" id="ToxoDB:CSUI_003256"/>
<dbReference type="SUPFAM" id="SSF50249">
    <property type="entry name" value="Nucleic acid-binding proteins"/>
    <property type="match status" value="1"/>
</dbReference>
<feature type="region of interest" description="Disordered" evidence="1">
    <location>
        <begin position="91"/>
        <end position="119"/>
    </location>
</feature>
<feature type="region of interest" description="Disordered" evidence="1">
    <location>
        <begin position="346"/>
        <end position="394"/>
    </location>
</feature>
<dbReference type="OrthoDB" id="2274046at2759"/>
<organism evidence="3 4">
    <name type="scientific">Cystoisospora suis</name>
    <dbReference type="NCBI Taxonomy" id="483139"/>
    <lineage>
        <taxon>Eukaryota</taxon>
        <taxon>Sar</taxon>
        <taxon>Alveolata</taxon>
        <taxon>Apicomplexa</taxon>
        <taxon>Conoidasida</taxon>
        <taxon>Coccidia</taxon>
        <taxon>Eucoccidiorida</taxon>
        <taxon>Eimeriorina</taxon>
        <taxon>Sarcocystidae</taxon>
        <taxon>Cystoisospora</taxon>
    </lineage>
</organism>
<feature type="region of interest" description="Disordered" evidence="1">
    <location>
        <begin position="245"/>
        <end position="290"/>
    </location>
</feature>